<name>A0ABV7JUV5_9SPHI</name>
<reference evidence="3" key="1">
    <citation type="journal article" date="2019" name="Int. J. Syst. Evol. Microbiol.">
        <title>The Global Catalogue of Microorganisms (GCM) 10K type strain sequencing project: providing services to taxonomists for standard genome sequencing and annotation.</title>
        <authorList>
            <consortium name="The Broad Institute Genomics Platform"/>
            <consortium name="The Broad Institute Genome Sequencing Center for Infectious Disease"/>
            <person name="Wu L."/>
            <person name="Ma J."/>
        </authorList>
    </citation>
    <scope>NUCLEOTIDE SEQUENCE [LARGE SCALE GENOMIC DNA]</scope>
    <source>
        <strain evidence="3">KCTC 52416</strain>
    </source>
</reference>
<dbReference type="EMBL" id="JBHRTA010000062">
    <property type="protein sequence ID" value="MFC3200018.1"/>
    <property type="molecule type" value="Genomic_DNA"/>
</dbReference>
<dbReference type="PROSITE" id="PS51724">
    <property type="entry name" value="SPOR"/>
    <property type="match status" value="1"/>
</dbReference>
<dbReference type="Proteomes" id="UP001595526">
    <property type="component" value="Unassembled WGS sequence"/>
</dbReference>
<dbReference type="Gene3D" id="3.30.70.1070">
    <property type="entry name" value="Sporulation related repeat"/>
    <property type="match status" value="1"/>
</dbReference>
<evidence type="ECO:0000313" key="3">
    <source>
        <dbReference type="Proteomes" id="UP001595526"/>
    </source>
</evidence>
<dbReference type="RefSeq" id="WP_379026201.1">
    <property type="nucleotide sequence ID" value="NZ_JBHRTA010000062.1"/>
</dbReference>
<dbReference type="Pfam" id="PF05036">
    <property type="entry name" value="SPOR"/>
    <property type="match status" value="1"/>
</dbReference>
<evidence type="ECO:0000313" key="2">
    <source>
        <dbReference type="EMBL" id="MFC3200018.1"/>
    </source>
</evidence>
<feature type="domain" description="SPOR" evidence="1">
    <location>
        <begin position="66"/>
        <end position="143"/>
    </location>
</feature>
<keyword evidence="3" id="KW-1185">Reference proteome</keyword>
<evidence type="ECO:0000259" key="1">
    <source>
        <dbReference type="PROSITE" id="PS51724"/>
    </source>
</evidence>
<comment type="caution">
    <text evidence="2">The sequence shown here is derived from an EMBL/GenBank/DDBJ whole genome shotgun (WGS) entry which is preliminary data.</text>
</comment>
<proteinExistence type="predicted"/>
<dbReference type="InterPro" id="IPR036680">
    <property type="entry name" value="SPOR-like_sf"/>
</dbReference>
<organism evidence="2 3">
    <name type="scientific">Parapedobacter deserti</name>
    <dbReference type="NCBI Taxonomy" id="1912957"/>
    <lineage>
        <taxon>Bacteria</taxon>
        <taxon>Pseudomonadati</taxon>
        <taxon>Bacteroidota</taxon>
        <taxon>Sphingobacteriia</taxon>
        <taxon>Sphingobacteriales</taxon>
        <taxon>Sphingobacteriaceae</taxon>
        <taxon>Parapedobacter</taxon>
    </lineage>
</organism>
<dbReference type="SUPFAM" id="SSF110997">
    <property type="entry name" value="Sporulation related repeat"/>
    <property type="match status" value="1"/>
</dbReference>
<protein>
    <submittedName>
        <fullName evidence="2">SPOR domain-containing protein</fullName>
    </submittedName>
</protein>
<dbReference type="InterPro" id="IPR007730">
    <property type="entry name" value="SPOR-like_dom"/>
</dbReference>
<sequence length="148" mass="16857">MTKKGIVLLAVFVCVAVLSGYAQKKGQVEVVADPLISLMQRNRMGTNITARATSSKPAVDRKNATRTTAMGFRVQIYSGSDRSEAYAEQARFKRLYKDIDTYVSYEEPNYRVKVGDFKSRADAQELMQGLRKQFNNVFIFTEEIYVYQ</sequence>
<accession>A0ABV7JUV5</accession>
<gene>
    <name evidence="2" type="ORF">ACFOET_20525</name>
</gene>